<dbReference type="PROSITE" id="PS00927">
    <property type="entry name" value="TREHALASE_1"/>
    <property type="match status" value="1"/>
</dbReference>
<dbReference type="RefSeq" id="WP_408085867.1">
    <property type="nucleotide sequence ID" value="NZ_JBELPZ010000018.1"/>
</dbReference>
<dbReference type="PANTHER" id="PTHR23403">
    <property type="entry name" value="TREHALASE"/>
    <property type="match status" value="1"/>
</dbReference>
<organism evidence="3 4">
    <name type="scientific">Flavobacterium rhizosphaerae</name>
    <dbReference type="NCBI Taxonomy" id="3163298"/>
    <lineage>
        <taxon>Bacteria</taxon>
        <taxon>Pseudomonadati</taxon>
        <taxon>Bacteroidota</taxon>
        <taxon>Flavobacteriia</taxon>
        <taxon>Flavobacteriales</taxon>
        <taxon>Flavobacteriaceae</taxon>
        <taxon>Flavobacterium</taxon>
    </lineage>
</organism>
<evidence type="ECO:0000256" key="1">
    <source>
        <dbReference type="ARBA" id="ARBA00022801"/>
    </source>
</evidence>
<evidence type="ECO:0000313" key="4">
    <source>
        <dbReference type="Proteomes" id="UP001629156"/>
    </source>
</evidence>
<proteinExistence type="predicted"/>
<keyword evidence="1" id="KW-0378">Hydrolase</keyword>
<dbReference type="GO" id="GO:0016798">
    <property type="term" value="F:hydrolase activity, acting on glycosyl bonds"/>
    <property type="evidence" value="ECO:0007669"/>
    <property type="project" value="UniProtKB-KW"/>
</dbReference>
<evidence type="ECO:0000313" key="3">
    <source>
        <dbReference type="EMBL" id="MFL9845586.1"/>
    </source>
</evidence>
<dbReference type="PROSITE" id="PS00928">
    <property type="entry name" value="TREHALASE_2"/>
    <property type="match status" value="1"/>
</dbReference>
<dbReference type="Gene3D" id="1.50.10.10">
    <property type="match status" value="1"/>
</dbReference>
<accession>A0ABW8YZ51</accession>
<keyword evidence="2 3" id="KW-0326">Glycosidase</keyword>
<dbReference type="PRINTS" id="PR00744">
    <property type="entry name" value="GLHYDRLASE37"/>
</dbReference>
<sequence length="665" mass="77243">MKKSNPNINPLAGQLLKIIPALLLCMSCSTSKFIESQTVFDLPVEETINDLLAGYDTDGDKKITKDDAPNKDYFMVSTRGDTVIIRNTYYLSNLLQELAIASEQAHDNLLITLSQIQEPPAERISRRIRTQFWDDLTRTIDEDGLNRIMADEKMHDIKQRIYVPYDDNVGFAYFEHLQKTRPNLEVVVLPEDITPEYVKSINDKPGILSLKIENGKGVPFVVPGGRFNEMYGWDSYFESIGLLLDHRYDLAKGMADNFCYQIRHYGKILNANRSYYLTRTQPPFLSSYIREIYKAMQGKDKKWLSESLSMAIKEYEEVWMQEGGRLTENGLNRYHAEGIGIPPETEPGHFSSILSEFATQYNMPVAEFEEKYKSGEIKNEELDRYFVHDRTMRESGHDTTWRLDNVAADLNCVDINALLYKYEKDFEFLIKTYFKEGFVAENGTTYYAEYWRKKAEKRKRLMNKYLWNEEKGCFFDYNFVTGEHTTFMSATNFFPLWAGLCSKKQAGRMVPVLMSELKAKGGFLASSKESTERYPNEKVQRQWDYPNGWAPHQMLLWKGLMDYGYDNEAREMIYRWLWTITQNAVDYNGTIPEKYDVVNTTHKVYAEYGNVGTDFAYITRSGFGWMNASYQYGMSLLPPEFVKKLDNLEQPENVFGVPWEPAAKP</sequence>
<evidence type="ECO:0000256" key="2">
    <source>
        <dbReference type="ARBA" id="ARBA00023295"/>
    </source>
</evidence>
<gene>
    <name evidence="3" type="ORF">ABS766_14280</name>
</gene>
<dbReference type="InterPro" id="IPR008928">
    <property type="entry name" value="6-hairpin_glycosidase_sf"/>
</dbReference>
<dbReference type="InterPro" id="IPR001661">
    <property type="entry name" value="Glyco_hydro_37"/>
</dbReference>
<dbReference type="Pfam" id="PF01204">
    <property type="entry name" value="Trehalase"/>
    <property type="match status" value="1"/>
</dbReference>
<keyword evidence="4" id="KW-1185">Reference proteome</keyword>
<comment type="caution">
    <text evidence="3">The sequence shown here is derived from an EMBL/GenBank/DDBJ whole genome shotgun (WGS) entry which is preliminary data.</text>
</comment>
<dbReference type="Proteomes" id="UP001629156">
    <property type="component" value="Unassembled WGS sequence"/>
</dbReference>
<dbReference type="PANTHER" id="PTHR23403:SF6">
    <property type="entry name" value="CYTOSOLIC NEUTRAL TREHALASE-RELATED"/>
    <property type="match status" value="1"/>
</dbReference>
<dbReference type="EMBL" id="JBELPZ010000018">
    <property type="protein sequence ID" value="MFL9845586.1"/>
    <property type="molecule type" value="Genomic_DNA"/>
</dbReference>
<dbReference type="InterPro" id="IPR018232">
    <property type="entry name" value="Glyco_hydro_37_CS"/>
</dbReference>
<name>A0ABW8YZ51_9FLAO</name>
<dbReference type="InterPro" id="IPR012341">
    <property type="entry name" value="6hp_glycosidase-like_sf"/>
</dbReference>
<reference evidence="3 4" key="1">
    <citation type="submission" date="2024-06" db="EMBL/GenBank/DDBJ databases">
        <authorList>
            <person name="Kaempfer P."/>
            <person name="Viver T."/>
        </authorList>
    </citation>
    <scope>NUCLEOTIDE SEQUENCE [LARGE SCALE GENOMIC DNA]</scope>
    <source>
        <strain evidence="3 4">ST-119</strain>
    </source>
</reference>
<dbReference type="SUPFAM" id="SSF48208">
    <property type="entry name" value="Six-hairpin glycosidases"/>
    <property type="match status" value="1"/>
</dbReference>
<protein>
    <submittedName>
        <fullName evidence="3">Trehalase family glycosidase</fullName>
    </submittedName>
</protein>